<dbReference type="GO" id="GO:0004175">
    <property type="term" value="F:endopeptidase activity"/>
    <property type="evidence" value="ECO:0007669"/>
    <property type="project" value="TreeGrafter"/>
</dbReference>
<dbReference type="InterPro" id="IPR013806">
    <property type="entry name" value="Kringle-like"/>
</dbReference>
<evidence type="ECO:0000256" key="2">
    <source>
        <dbReference type="ARBA" id="ARBA00023157"/>
    </source>
</evidence>
<dbReference type="EMBL" id="KB310656">
    <property type="protein sequence ID" value="ELT91074.1"/>
    <property type="molecule type" value="Genomic_DNA"/>
</dbReference>
<keyword evidence="1 3" id="KW-0420">Kringle</keyword>
<dbReference type="CDD" id="cd00108">
    <property type="entry name" value="KR"/>
    <property type="match status" value="1"/>
</dbReference>
<gene>
    <name evidence="5" type="ORF">CAPTEDRAFT_49103</name>
</gene>
<dbReference type="GO" id="GO:0005102">
    <property type="term" value="F:signaling receptor binding"/>
    <property type="evidence" value="ECO:0007669"/>
    <property type="project" value="TreeGrafter"/>
</dbReference>
<dbReference type="PRINTS" id="PR00018">
    <property type="entry name" value="KRINGLE"/>
</dbReference>
<feature type="disulfide bond" evidence="3">
    <location>
        <begin position="48"/>
        <end position="71"/>
    </location>
</feature>
<keyword evidence="2 3" id="KW-1015">Disulfide bond</keyword>
<reference evidence="7" key="1">
    <citation type="submission" date="2012-12" db="EMBL/GenBank/DDBJ databases">
        <authorList>
            <person name="Hellsten U."/>
            <person name="Grimwood J."/>
            <person name="Chapman J.A."/>
            <person name="Shapiro H."/>
            <person name="Aerts A."/>
            <person name="Otillar R.P."/>
            <person name="Terry A.Y."/>
            <person name="Boore J.L."/>
            <person name="Simakov O."/>
            <person name="Marletaz F."/>
            <person name="Cho S.-J."/>
            <person name="Edsinger-Gonzales E."/>
            <person name="Havlak P."/>
            <person name="Kuo D.-H."/>
            <person name="Larsson T."/>
            <person name="Lv J."/>
            <person name="Arendt D."/>
            <person name="Savage R."/>
            <person name="Osoegawa K."/>
            <person name="de Jong P."/>
            <person name="Lindberg D.R."/>
            <person name="Seaver E.C."/>
            <person name="Weisblat D.A."/>
            <person name="Putnam N.H."/>
            <person name="Grigoriev I.V."/>
            <person name="Rokhsar D.S."/>
        </authorList>
    </citation>
    <scope>NUCLEOTIDE SEQUENCE</scope>
    <source>
        <strain evidence="7">I ESC-2004</strain>
    </source>
</reference>
<dbReference type="EnsemblMetazoa" id="CapteT49103">
    <property type="protein sequence ID" value="CapteP49103"/>
    <property type="gene ID" value="CapteG49103"/>
</dbReference>
<dbReference type="PROSITE" id="PS00021">
    <property type="entry name" value="KRINGLE_1"/>
    <property type="match status" value="1"/>
</dbReference>
<proteinExistence type="predicted"/>
<dbReference type="Pfam" id="PF00051">
    <property type="entry name" value="Kringle"/>
    <property type="match status" value="1"/>
</dbReference>
<reference evidence="6" key="3">
    <citation type="submission" date="2015-06" db="UniProtKB">
        <authorList>
            <consortium name="EnsemblMetazoa"/>
        </authorList>
    </citation>
    <scope>IDENTIFICATION</scope>
</reference>
<dbReference type="AlphaFoldDB" id="R7TBH4"/>
<dbReference type="Gene3D" id="2.40.20.10">
    <property type="entry name" value="Plasminogen Kringle 4"/>
    <property type="match status" value="1"/>
</dbReference>
<dbReference type="InterPro" id="IPR038178">
    <property type="entry name" value="Kringle_sf"/>
</dbReference>
<dbReference type="Proteomes" id="UP000014760">
    <property type="component" value="Unassembled WGS sequence"/>
</dbReference>
<accession>R7TBH4</accession>
<keyword evidence="7" id="KW-1185">Reference proteome</keyword>
<evidence type="ECO:0000313" key="6">
    <source>
        <dbReference type="EnsemblMetazoa" id="CapteP49103"/>
    </source>
</evidence>
<reference evidence="5 7" key="2">
    <citation type="journal article" date="2013" name="Nature">
        <title>Insights into bilaterian evolution from three spiralian genomes.</title>
        <authorList>
            <person name="Simakov O."/>
            <person name="Marletaz F."/>
            <person name="Cho S.J."/>
            <person name="Edsinger-Gonzales E."/>
            <person name="Havlak P."/>
            <person name="Hellsten U."/>
            <person name="Kuo D.H."/>
            <person name="Larsson T."/>
            <person name="Lv J."/>
            <person name="Arendt D."/>
            <person name="Savage R."/>
            <person name="Osoegawa K."/>
            <person name="de Jong P."/>
            <person name="Grimwood J."/>
            <person name="Chapman J.A."/>
            <person name="Shapiro H."/>
            <person name="Aerts A."/>
            <person name="Otillar R.P."/>
            <person name="Terry A.Y."/>
            <person name="Boore J.L."/>
            <person name="Grigoriev I.V."/>
            <person name="Lindberg D.R."/>
            <person name="Seaver E.C."/>
            <person name="Weisblat D.A."/>
            <person name="Putnam N.H."/>
            <person name="Rokhsar D.S."/>
        </authorList>
    </citation>
    <scope>NUCLEOTIDE SEQUENCE</scope>
    <source>
        <strain evidence="5 7">I ESC-2004</strain>
    </source>
</reference>
<sequence length="76" mass="8726">DGTNYIGRLSTTESGRVCQPWRNLAPHNHTQNGAMFPEGNLTIAENYCRNPEGNKFLWCYTMDPDRRWEACEAESC</sequence>
<dbReference type="InterPro" id="IPR000001">
    <property type="entry name" value="Kringle"/>
</dbReference>
<dbReference type="GO" id="GO:0005615">
    <property type="term" value="C:extracellular space"/>
    <property type="evidence" value="ECO:0007669"/>
    <property type="project" value="TreeGrafter"/>
</dbReference>
<dbReference type="SMART" id="SM00130">
    <property type="entry name" value="KR"/>
    <property type="match status" value="1"/>
</dbReference>
<dbReference type="OrthoDB" id="272018at2759"/>
<comment type="caution">
    <text evidence="3">Lacks conserved residue(s) required for the propagation of feature annotation.</text>
</comment>
<dbReference type="HOGENOM" id="CLU_158332_2_1_1"/>
<dbReference type="InterPro" id="IPR018056">
    <property type="entry name" value="Kringle_CS"/>
</dbReference>
<evidence type="ECO:0000256" key="1">
    <source>
        <dbReference type="ARBA" id="ARBA00022572"/>
    </source>
</evidence>
<evidence type="ECO:0000256" key="3">
    <source>
        <dbReference type="PROSITE-ProRule" id="PRU00121"/>
    </source>
</evidence>
<evidence type="ECO:0000313" key="7">
    <source>
        <dbReference type="Proteomes" id="UP000014760"/>
    </source>
</evidence>
<dbReference type="SUPFAM" id="SSF57440">
    <property type="entry name" value="Kringle-like"/>
    <property type="match status" value="1"/>
</dbReference>
<feature type="domain" description="Kringle" evidence="4">
    <location>
        <begin position="1"/>
        <end position="76"/>
    </location>
</feature>
<dbReference type="PANTHER" id="PTHR24261">
    <property type="entry name" value="PLASMINOGEN-RELATED"/>
    <property type="match status" value="1"/>
</dbReference>
<evidence type="ECO:0000313" key="5">
    <source>
        <dbReference type="EMBL" id="ELT91074.1"/>
    </source>
</evidence>
<dbReference type="PANTHER" id="PTHR24261:SF7">
    <property type="entry name" value="KRINGLE DOMAIN-CONTAINING PROTEIN"/>
    <property type="match status" value="1"/>
</dbReference>
<dbReference type="EMBL" id="AMQN01013985">
    <property type="status" value="NOT_ANNOTATED_CDS"/>
    <property type="molecule type" value="Genomic_DNA"/>
</dbReference>
<dbReference type="PROSITE" id="PS50070">
    <property type="entry name" value="KRINGLE_2"/>
    <property type="match status" value="1"/>
</dbReference>
<feature type="non-terminal residue" evidence="5">
    <location>
        <position position="76"/>
    </location>
</feature>
<name>R7TBH4_CAPTE</name>
<feature type="non-terminal residue" evidence="5">
    <location>
        <position position="1"/>
    </location>
</feature>
<dbReference type="InterPro" id="IPR050759">
    <property type="entry name" value="Serine_protease_kringle"/>
</dbReference>
<dbReference type="STRING" id="283909.R7TBH4"/>
<protein>
    <recommendedName>
        <fullName evidence="4">Kringle domain-containing protein</fullName>
    </recommendedName>
</protein>
<organism evidence="5">
    <name type="scientific">Capitella teleta</name>
    <name type="common">Polychaete worm</name>
    <dbReference type="NCBI Taxonomy" id="283909"/>
    <lineage>
        <taxon>Eukaryota</taxon>
        <taxon>Metazoa</taxon>
        <taxon>Spiralia</taxon>
        <taxon>Lophotrochozoa</taxon>
        <taxon>Annelida</taxon>
        <taxon>Polychaeta</taxon>
        <taxon>Sedentaria</taxon>
        <taxon>Scolecida</taxon>
        <taxon>Capitellidae</taxon>
        <taxon>Capitella</taxon>
    </lineage>
</organism>
<evidence type="ECO:0000259" key="4">
    <source>
        <dbReference type="PROSITE" id="PS50070"/>
    </source>
</evidence>